<reference evidence="2" key="1">
    <citation type="submission" date="2013-11" db="EMBL/GenBank/DDBJ databases">
        <authorList>
            <person name="GENOMES U."/>
        </authorList>
    </citation>
    <scope>NUCLEOTIDE SEQUENCE</scope>
    <source>
        <strain evidence="2">MVT06</strain>
    </source>
</reference>
<name>A0A024LQL2_9HYPH</name>
<dbReference type="EMBL" id="HG977196">
    <property type="protein sequence ID" value="CDP80011.1"/>
    <property type="molecule type" value="Genomic_DNA"/>
</dbReference>
<evidence type="ECO:0000313" key="2">
    <source>
        <dbReference type="EMBL" id="CDP80011.1"/>
    </source>
</evidence>
<evidence type="ECO:0000259" key="1">
    <source>
        <dbReference type="Pfam" id="PF09832"/>
    </source>
</evidence>
<organism evidence="2">
    <name type="scientific">Bartonella schoenbuchensis</name>
    <dbReference type="NCBI Taxonomy" id="165694"/>
    <lineage>
        <taxon>Bacteria</taxon>
        <taxon>Pseudomonadati</taxon>
        <taxon>Pseudomonadota</taxon>
        <taxon>Alphaproteobacteria</taxon>
        <taxon>Hyphomicrobiales</taxon>
        <taxon>Bartonellaceae</taxon>
        <taxon>Bartonella</taxon>
    </lineage>
</organism>
<feature type="domain" description="DUF2059" evidence="1">
    <location>
        <begin position="96"/>
        <end position="152"/>
    </location>
</feature>
<dbReference type="Pfam" id="PF09832">
    <property type="entry name" value="DUF2059"/>
    <property type="match status" value="1"/>
</dbReference>
<reference evidence="2" key="2">
    <citation type="submission" date="2014-05" db="EMBL/GenBank/DDBJ databases">
        <title>Genome sequencing of Bartonella spp. isolated from human blood.</title>
        <authorList>
            <person name="Raoult D."/>
        </authorList>
    </citation>
    <scope>NUCLEOTIDE SEQUENCE</scope>
    <source>
        <strain evidence="2">MVT06</strain>
    </source>
</reference>
<proteinExistence type="predicted"/>
<dbReference type="InterPro" id="IPR018637">
    <property type="entry name" value="DUF2059"/>
</dbReference>
<sequence>MRTIFSLQRFVVLLGVVAVFIVNIGMVYAQDVKAQHLDSARKMIKAIQATDQFDSFLPSAAYNLKNELISGDPNLATTISEIVDKQALILAKRRADLEEEIAHVYVKHFSQEELDTIAAFYNSAAGKKFLTEVPNVARDSYSVFDKWRSTVMQDLVQNVEKEMVEILGLNKPITSEPNSSTDSK</sequence>
<dbReference type="AlphaFoldDB" id="A0A024LQL2"/>
<protein>
    <recommendedName>
        <fullName evidence="1">DUF2059 domain-containing protein</fullName>
    </recommendedName>
</protein>
<gene>
    <name evidence="2" type="ORF">BN1046_00920</name>
</gene>
<accession>A0A024LQL2</accession>